<comment type="caution">
    <text evidence="1">The sequence shown here is derived from an EMBL/GenBank/DDBJ whole genome shotgun (WGS) entry which is preliminary data.</text>
</comment>
<proteinExistence type="predicted"/>
<keyword evidence="2" id="KW-1185">Reference proteome</keyword>
<gene>
    <name evidence="1" type="primary">Acey_s0199.g1664</name>
    <name evidence="1" type="ORF">Y032_0199g1664</name>
</gene>
<protein>
    <submittedName>
        <fullName evidence="1">Uncharacterized protein</fullName>
    </submittedName>
</protein>
<organism evidence="1 2">
    <name type="scientific">Ancylostoma ceylanicum</name>
    <dbReference type="NCBI Taxonomy" id="53326"/>
    <lineage>
        <taxon>Eukaryota</taxon>
        <taxon>Metazoa</taxon>
        <taxon>Ecdysozoa</taxon>
        <taxon>Nematoda</taxon>
        <taxon>Chromadorea</taxon>
        <taxon>Rhabditida</taxon>
        <taxon>Rhabditina</taxon>
        <taxon>Rhabditomorpha</taxon>
        <taxon>Strongyloidea</taxon>
        <taxon>Ancylostomatidae</taxon>
        <taxon>Ancylostomatinae</taxon>
        <taxon>Ancylostoma</taxon>
    </lineage>
</organism>
<name>A0A016SMU5_9BILA</name>
<dbReference type="EMBL" id="JARK01001535">
    <property type="protein sequence ID" value="EYB92008.1"/>
    <property type="molecule type" value="Genomic_DNA"/>
</dbReference>
<dbReference type="Proteomes" id="UP000024635">
    <property type="component" value="Unassembled WGS sequence"/>
</dbReference>
<reference evidence="2" key="1">
    <citation type="journal article" date="2015" name="Nat. Genet.">
        <title>The genome and transcriptome of the zoonotic hookworm Ancylostoma ceylanicum identify infection-specific gene families.</title>
        <authorList>
            <person name="Schwarz E.M."/>
            <person name="Hu Y."/>
            <person name="Antoshechkin I."/>
            <person name="Miller M.M."/>
            <person name="Sternberg P.W."/>
            <person name="Aroian R.V."/>
        </authorList>
    </citation>
    <scope>NUCLEOTIDE SEQUENCE</scope>
    <source>
        <strain evidence="2">HY135</strain>
    </source>
</reference>
<evidence type="ECO:0000313" key="1">
    <source>
        <dbReference type="EMBL" id="EYB92008.1"/>
    </source>
</evidence>
<accession>A0A016SMU5</accession>
<sequence>MKKKKSFGAFSFSNMWRFELFSGLLLMLQNYSIFIPKYPTDPPEMKPTSEKSSTKKYIQSIGYSTARFPDLKPGYRIYFRALALAKGLSQKMIH</sequence>
<evidence type="ECO:0000313" key="2">
    <source>
        <dbReference type="Proteomes" id="UP000024635"/>
    </source>
</evidence>
<dbReference type="AlphaFoldDB" id="A0A016SMU5"/>